<dbReference type="Pfam" id="PF02771">
    <property type="entry name" value="Acyl-CoA_dh_N"/>
    <property type="match status" value="1"/>
</dbReference>
<accession>A0A7W7WWP3</accession>
<dbReference type="PIRSF" id="PIRSF016578">
    <property type="entry name" value="HsaA"/>
    <property type="match status" value="1"/>
</dbReference>
<dbReference type="InterPro" id="IPR013786">
    <property type="entry name" value="AcylCoA_DH/ox_N"/>
</dbReference>
<dbReference type="GO" id="GO:0005737">
    <property type="term" value="C:cytoplasm"/>
    <property type="evidence" value="ECO:0007669"/>
    <property type="project" value="TreeGrafter"/>
</dbReference>
<dbReference type="GO" id="GO:0050660">
    <property type="term" value="F:flavin adenine dinucleotide binding"/>
    <property type="evidence" value="ECO:0007669"/>
    <property type="project" value="InterPro"/>
</dbReference>
<dbReference type="InterPro" id="IPR013107">
    <property type="entry name" value="Acyl-CoA_DH_C"/>
</dbReference>
<dbReference type="GO" id="GO:0016712">
    <property type="term" value="F:oxidoreductase activity, acting on paired donors, with incorporation or reduction of molecular oxygen, reduced flavin or flavoprotein as one donor, and incorporation of one atom of oxygen"/>
    <property type="evidence" value="ECO:0007669"/>
    <property type="project" value="TreeGrafter"/>
</dbReference>
<evidence type="ECO:0000259" key="3">
    <source>
        <dbReference type="Pfam" id="PF02771"/>
    </source>
</evidence>
<dbReference type="Pfam" id="PF08028">
    <property type="entry name" value="Acyl-CoA_dh_2"/>
    <property type="match status" value="1"/>
</dbReference>
<evidence type="ECO:0000256" key="1">
    <source>
        <dbReference type="ARBA" id="ARBA00023002"/>
    </source>
</evidence>
<proteinExistence type="inferred from homology"/>
<dbReference type="PANTHER" id="PTHR48083:SF19">
    <property type="entry name" value="FLAVIN-DEPENDENT MONOOXYGENASE, OXYGENASE SUBUNIT HSAA"/>
    <property type="match status" value="1"/>
</dbReference>
<dbReference type="AlphaFoldDB" id="A0A7W7WWP3"/>
<comment type="similarity">
    <text evidence="2">Belongs to the HpaH/HsaA monooxygenase family.</text>
</comment>
<sequence>MTQDTRTVLEAVRDLVPVLRKNGQRADEDRWIPEENIALLEAAGVWSMSVPKRFGGLELPLAEQVEVITEISRGCGTSGWVTGVYVGSTWAATLYPDRTQAEVFANGSVRISIGFAPTGKVTKTDGGWILNGQWRFNSGSKGAHYNMAAAVYETEDGGHGEVLCLVPIEKFSFVDDWHVFGGSGTGSVTTVAKDVFVPDHYAVDFEPLMVSDTPDRSNGGADGRNYALLALVLAGGAATSLGIAKAAYELFVERLPGRPITYTPWEDQTQHPVTQITVAKARNNIDAGEALSRGYLKLLQDRADAGEQPTDEEKAIIRGQTGYIHQLAKEAVELLYTLSGGSVVQRSVPFQRFYRDILAFTQHALVNANVNLEIQGRVLLGLDPATPYL</sequence>
<evidence type="ECO:0000313" key="6">
    <source>
        <dbReference type="Proteomes" id="UP000542674"/>
    </source>
</evidence>
<feature type="domain" description="Acyl-CoA dehydrogenase C-terminal" evidence="4">
    <location>
        <begin position="237"/>
        <end position="367"/>
    </location>
</feature>
<protein>
    <submittedName>
        <fullName evidence="5">Alkylation response protein AidB-like acyl-CoA dehydrogenase</fullName>
    </submittedName>
</protein>
<reference evidence="5 6" key="1">
    <citation type="submission" date="2020-08" db="EMBL/GenBank/DDBJ databases">
        <title>Sequencing the genomes of 1000 actinobacteria strains.</title>
        <authorList>
            <person name="Klenk H.-P."/>
        </authorList>
    </citation>
    <scope>NUCLEOTIDE SEQUENCE [LARGE SCALE GENOMIC DNA]</scope>
    <source>
        <strain evidence="5 6">DSM 45084</strain>
    </source>
</reference>
<dbReference type="Gene3D" id="2.40.110.10">
    <property type="entry name" value="Butyryl-CoA Dehydrogenase, subunit A, domain 2"/>
    <property type="match status" value="1"/>
</dbReference>
<dbReference type="SUPFAM" id="SSF56645">
    <property type="entry name" value="Acyl-CoA dehydrogenase NM domain-like"/>
    <property type="match status" value="1"/>
</dbReference>
<keyword evidence="6" id="KW-1185">Reference proteome</keyword>
<dbReference type="GO" id="GO:0003995">
    <property type="term" value="F:acyl-CoA dehydrogenase activity"/>
    <property type="evidence" value="ECO:0007669"/>
    <property type="project" value="TreeGrafter"/>
</dbReference>
<dbReference type="InterPro" id="IPR036250">
    <property type="entry name" value="AcylCo_DH-like_C"/>
</dbReference>
<dbReference type="RefSeq" id="WP_184670243.1">
    <property type="nucleotide sequence ID" value="NZ_BAABAI010000026.1"/>
</dbReference>
<dbReference type="InterPro" id="IPR050741">
    <property type="entry name" value="Acyl-CoA_dehydrogenase"/>
</dbReference>
<dbReference type="EMBL" id="JACHJS010000001">
    <property type="protein sequence ID" value="MBB4966316.1"/>
    <property type="molecule type" value="Genomic_DNA"/>
</dbReference>
<dbReference type="Gene3D" id="1.10.540.10">
    <property type="entry name" value="Acyl-CoA dehydrogenase/oxidase, N-terminal domain"/>
    <property type="match status" value="1"/>
</dbReference>
<comment type="caution">
    <text evidence="5">The sequence shown here is derived from an EMBL/GenBank/DDBJ whole genome shotgun (WGS) entry which is preliminary data.</text>
</comment>
<feature type="domain" description="Acyl-CoA dehydrogenase/oxidase N-terminal" evidence="3">
    <location>
        <begin position="2"/>
        <end position="84"/>
    </location>
</feature>
<gene>
    <name evidence="5" type="ORF">F4559_003675</name>
</gene>
<evidence type="ECO:0000313" key="5">
    <source>
        <dbReference type="EMBL" id="MBB4966316.1"/>
    </source>
</evidence>
<name>A0A7W7WWP3_9PSEU</name>
<evidence type="ECO:0000256" key="2">
    <source>
        <dbReference type="ARBA" id="ARBA00049661"/>
    </source>
</evidence>
<dbReference type="InterPro" id="IPR009100">
    <property type="entry name" value="AcylCoA_DH/oxidase_NM_dom_sf"/>
</dbReference>
<keyword evidence="1" id="KW-0560">Oxidoreductase</keyword>
<dbReference type="InterPro" id="IPR037069">
    <property type="entry name" value="AcylCoA_DH/ox_N_sf"/>
</dbReference>
<dbReference type="GO" id="GO:0033539">
    <property type="term" value="P:fatty acid beta-oxidation using acyl-CoA dehydrogenase"/>
    <property type="evidence" value="ECO:0007669"/>
    <property type="project" value="TreeGrafter"/>
</dbReference>
<organism evidence="5 6">
    <name type="scientific">Saccharothrix violaceirubra</name>
    <dbReference type="NCBI Taxonomy" id="413306"/>
    <lineage>
        <taxon>Bacteria</taxon>
        <taxon>Bacillati</taxon>
        <taxon>Actinomycetota</taxon>
        <taxon>Actinomycetes</taxon>
        <taxon>Pseudonocardiales</taxon>
        <taxon>Pseudonocardiaceae</taxon>
        <taxon>Saccharothrix</taxon>
    </lineage>
</organism>
<dbReference type="InterPro" id="IPR046373">
    <property type="entry name" value="Acyl-CoA_Oxase/DH_mid-dom_sf"/>
</dbReference>
<evidence type="ECO:0000259" key="4">
    <source>
        <dbReference type="Pfam" id="PF08028"/>
    </source>
</evidence>
<dbReference type="SUPFAM" id="SSF47203">
    <property type="entry name" value="Acyl-CoA dehydrogenase C-terminal domain-like"/>
    <property type="match status" value="1"/>
</dbReference>
<dbReference type="Proteomes" id="UP000542674">
    <property type="component" value="Unassembled WGS sequence"/>
</dbReference>
<dbReference type="PANTHER" id="PTHR48083">
    <property type="entry name" value="MEDIUM-CHAIN SPECIFIC ACYL-COA DEHYDROGENASE, MITOCHONDRIAL-RELATED"/>
    <property type="match status" value="1"/>
</dbReference>
<dbReference type="Gene3D" id="1.20.140.10">
    <property type="entry name" value="Butyryl-CoA Dehydrogenase, subunit A, domain 3"/>
    <property type="match status" value="1"/>
</dbReference>